<protein>
    <submittedName>
        <fullName evidence="1">Uncharacterized protein</fullName>
    </submittedName>
</protein>
<sequence length="161" mass="16610">MPLDRSVLLAVAVVLAGTLATAPALGLFAVPSGEAATYGEGSLTATDAALPDSGFTLDRGDYDARAYHLTVPAASATVTEVTGHPRVVYKLRIPGLGWTSASTTFLASADAGARSFTFRGATFAPDRVTRDSYDAEAVLLVRAGGEKHVLARANVTVEVNS</sequence>
<dbReference type="OrthoDB" id="240226at2157"/>
<reference evidence="1" key="2">
    <citation type="submission" date="2020-09" db="EMBL/GenBank/DDBJ databases">
        <authorList>
            <person name="Sun Q."/>
            <person name="Ohkuma M."/>
        </authorList>
    </citation>
    <scope>NUCLEOTIDE SEQUENCE</scope>
    <source>
        <strain evidence="1">JCM 19596</strain>
    </source>
</reference>
<dbReference type="AlphaFoldDB" id="A0A830F4C3"/>
<keyword evidence="2" id="KW-1185">Reference proteome</keyword>
<dbReference type="RefSeq" id="WP_188978416.1">
    <property type="nucleotide sequence ID" value="NZ_BMPG01000002.1"/>
</dbReference>
<proteinExistence type="predicted"/>
<dbReference type="Proteomes" id="UP000607197">
    <property type="component" value="Unassembled WGS sequence"/>
</dbReference>
<name>A0A830F4C3_9EURY</name>
<accession>A0A830F4C3</accession>
<reference evidence="1" key="1">
    <citation type="journal article" date="2014" name="Int. J. Syst. Evol. Microbiol.">
        <title>Complete genome sequence of Corynebacterium casei LMG S-19264T (=DSM 44701T), isolated from a smear-ripened cheese.</title>
        <authorList>
            <consortium name="US DOE Joint Genome Institute (JGI-PGF)"/>
            <person name="Walter F."/>
            <person name="Albersmeier A."/>
            <person name="Kalinowski J."/>
            <person name="Ruckert C."/>
        </authorList>
    </citation>
    <scope>NUCLEOTIDE SEQUENCE</scope>
    <source>
        <strain evidence="1">JCM 19596</strain>
    </source>
</reference>
<organism evidence="1 2">
    <name type="scientific">Halocalculus aciditolerans</name>
    <dbReference type="NCBI Taxonomy" id="1383812"/>
    <lineage>
        <taxon>Archaea</taxon>
        <taxon>Methanobacteriati</taxon>
        <taxon>Methanobacteriota</taxon>
        <taxon>Stenosarchaea group</taxon>
        <taxon>Halobacteria</taxon>
        <taxon>Halobacteriales</taxon>
        <taxon>Halobacteriaceae</taxon>
        <taxon>Halocalculus</taxon>
    </lineage>
</organism>
<comment type="caution">
    <text evidence="1">The sequence shown here is derived from an EMBL/GenBank/DDBJ whole genome shotgun (WGS) entry which is preliminary data.</text>
</comment>
<dbReference type="EMBL" id="BMPG01000002">
    <property type="protein sequence ID" value="GGL61482.1"/>
    <property type="molecule type" value="Genomic_DNA"/>
</dbReference>
<evidence type="ECO:0000313" key="2">
    <source>
        <dbReference type="Proteomes" id="UP000607197"/>
    </source>
</evidence>
<evidence type="ECO:0000313" key="1">
    <source>
        <dbReference type="EMBL" id="GGL61482.1"/>
    </source>
</evidence>
<gene>
    <name evidence="1" type="ORF">GCM10009039_19590</name>
</gene>